<protein>
    <submittedName>
        <fullName evidence="3">Uncharacterized protein</fullName>
    </submittedName>
</protein>
<dbReference type="AlphaFoldDB" id="A0A0K2V202"/>
<evidence type="ECO:0000313" key="3">
    <source>
        <dbReference type="EMBL" id="CDW44192.1"/>
    </source>
</evidence>
<sequence length="55" mass="6185">MMSIRAWFHILRIAFLSWIIGSNIDLTGQCHGDENGKDDGEDGKESHDCSNGIHR</sequence>
<reference evidence="3" key="1">
    <citation type="submission" date="2014-05" db="EMBL/GenBank/DDBJ databases">
        <authorList>
            <person name="Chronopoulou M."/>
        </authorList>
    </citation>
    <scope>NUCLEOTIDE SEQUENCE</scope>
    <source>
        <tissue evidence="3">Whole organism</tissue>
    </source>
</reference>
<name>A0A0K2V202_LEPSM</name>
<feature type="signal peptide" evidence="2">
    <location>
        <begin position="1"/>
        <end position="24"/>
    </location>
</feature>
<accession>A0A0K2V202</accession>
<feature type="chain" id="PRO_5005489172" evidence="2">
    <location>
        <begin position="25"/>
        <end position="55"/>
    </location>
</feature>
<feature type="region of interest" description="Disordered" evidence="1">
    <location>
        <begin position="30"/>
        <end position="55"/>
    </location>
</feature>
<proteinExistence type="predicted"/>
<dbReference type="EMBL" id="HACA01026831">
    <property type="protein sequence ID" value="CDW44192.1"/>
    <property type="molecule type" value="Transcribed_RNA"/>
</dbReference>
<evidence type="ECO:0000256" key="2">
    <source>
        <dbReference type="SAM" id="SignalP"/>
    </source>
</evidence>
<feature type="compositionally biased region" description="Basic and acidic residues" evidence="1">
    <location>
        <begin position="31"/>
        <end position="48"/>
    </location>
</feature>
<evidence type="ECO:0000256" key="1">
    <source>
        <dbReference type="SAM" id="MobiDB-lite"/>
    </source>
</evidence>
<organism evidence="3">
    <name type="scientific">Lepeophtheirus salmonis</name>
    <name type="common">Salmon louse</name>
    <name type="synonym">Caligus salmonis</name>
    <dbReference type="NCBI Taxonomy" id="72036"/>
    <lineage>
        <taxon>Eukaryota</taxon>
        <taxon>Metazoa</taxon>
        <taxon>Ecdysozoa</taxon>
        <taxon>Arthropoda</taxon>
        <taxon>Crustacea</taxon>
        <taxon>Multicrustacea</taxon>
        <taxon>Hexanauplia</taxon>
        <taxon>Copepoda</taxon>
        <taxon>Siphonostomatoida</taxon>
        <taxon>Caligidae</taxon>
        <taxon>Lepeophtheirus</taxon>
    </lineage>
</organism>
<keyword evidence="2" id="KW-0732">Signal</keyword>